<dbReference type="Gene3D" id="3.10.310.20">
    <property type="entry name" value="DHHA2 domain"/>
    <property type="match status" value="1"/>
</dbReference>
<comment type="cofactor">
    <cofactor evidence="1">
        <name>Mn(2+)</name>
        <dbReference type="ChEBI" id="CHEBI:29035"/>
    </cofactor>
</comment>
<keyword evidence="3" id="KW-0378">Hydrolase</keyword>
<evidence type="ECO:0000256" key="1">
    <source>
        <dbReference type="ARBA" id="ARBA00001936"/>
    </source>
</evidence>
<gene>
    <name evidence="7" type="ORF">B0T17DRAFT_504450</name>
</gene>
<keyword evidence="8" id="KW-1185">Reference proteome</keyword>
<proteinExistence type="predicted"/>
<name>A0AA40CFN7_9PEZI</name>
<organism evidence="7 8">
    <name type="scientific">Bombardia bombarda</name>
    <dbReference type="NCBI Taxonomy" id="252184"/>
    <lineage>
        <taxon>Eukaryota</taxon>
        <taxon>Fungi</taxon>
        <taxon>Dikarya</taxon>
        <taxon>Ascomycota</taxon>
        <taxon>Pezizomycotina</taxon>
        <taxon>Sordariomycetes</taxon>
        <taxon>Sordariomycetidae</taxon>
        <taxon>Sordariales</taxon>
        <taxon>Lasiosphaeriaceae</taxon>
        <taxon>Bombardia</taxon>
    </lineage>
</organism>
<dbReference type="SMART" id="SM01131">
    <property type="entry name" value="DHHA2"/>
    <property type="match status" value="1"/>
</dbReference>
<sequence>MAPTRVSLKTFLSTAKAALSAPPAQRPNPLTFVVGNESADLDSLCSALLLAYFRSQTPPHTLHIPLSNLARADLALRPELNAVLRPAGLKPDDLLTLSDLPKGDGLALRPENTRWLLVDHNALTGPLADQLFSSAVVGCVDHHDDEGKVPPRSGNGEPPRTIEKSGSCMSLVVDHCKDSDIWTAPDTRDLAHVALGPILIDTVNLTSKDKTTDWDVRAAQFVEDKLLSGHHEDNDYDRTAYFDHITRLKEDISDMSYRDILRKDYKRWGGESDSDSDERLALGISSVVQGFDFLLDRIGPKEEMLKALRSWAREQALDIAAVMTTSRPGDVFTRELLVWALNEDAAKLARQFASKNESSLGLERWGEGKLDDDGEGERGSGECAGRSGRLSTAGNRWRLC</sequence>
<dbReference type="GO" id="GO:0005737">
    <property type="term" value="C:cytoplasm"/>
    <property type="evidence" value="ECO:0007669"/>
    <property type="project" value="InterPro"/>
</dbReference>
<dbReference type="SUPFAM" id="SSF64182">
    <property type="entry name" value="DHH phosphoesterases"/>
    <property type="match status" value="1"/>
</dbReference>
<dbReference type="EMBL" id="JAULSR010000001">
    <property type="protein sequence ID" value="KAK0637071.1"/>
    <property type="molecule type" value="Genomic_DNA"/>
</dbReference>
<evidence type="ECO:0000256" key="5">
    <source>
        <dbReference type="SAM" id="MobiDB-lite"/>
    </source>
</evidence>
<feature type="region of interest" description="Disordered" evidence="5">
    <location>
        <begin position="364"/>
        <end position="391"/>
    </location>
</feature>
<feature type="compositionally biased region" description="Basic and acidic residues" evidence="5">
    <location>
        <begin position="364"/>
        <end position="380"/>
    </location>
</feature>
<keyword evidence="2" id="KW-0479">Metal-binding</keyword>
<evidence type="ECO:0000256" key="2">
    <source>
        <dbReference type="ARBA" id="ARBA00022723"/>
    </source>
</evidence>
<dbReference type="Pfam" id="PF01368">
    <property type="entry name" value="DHH"/>
    <property type="match status" value="1"/>
</dbReference>
<accession>A0AA40CFN7</accession>
<evidence type="ECO:0000256" key="4">
    <source>
        <dbReference type="ARBA" id="ARBA00023211"/>
    </source>
</evidence>
<feature type="domain" description="DHHA2" evidence="6">
    <location>
        <begin position="242"/>
        <end position="360"/>
    </location>
</feature>
<dbReference type="Proteomes" id="UP001174934">
    <property type="component" value="Unassembled WGS sequence"/>
</dbReference>
<dbReference type="InterPro" id="IPR038763">
    <property type="entry name" value="DHH_sf"/>
</dbReference>
<dbReference type="PANTHER" id="PTHR12112">
    <property type="entry name" value="BNIP - RELATED"/>
    <property type="match status" value="1"/>
</dbReference>
<comment type="caution">
    <text evidence="7">The sequence shown here is derived from an EMBL/GenBank/DDBJ whole genome shotgun (WGS) entry which is preliminary data.</text>
</comment>
<dbReference type="PANTHER" id="PTHR12112:SF39">
    <property type="entry name" value="EG:152A3.5 PROTEIN (FBGN0003116_PN PROTEIN)"/>
    <property type="match status" value="1"/>
</dbReference>
<evidence type="ECO:0000313" key="7">
    <source>
        <dbReference type="EMBL" id="KAK0637071.1"/>
    </source>
</evidence>
<evidence type="ECO:0000256" key="3">
    <source>
        <dbReference type="ARBA" id="ARBA00022801"/>
    </source>
</evidence>
<reference evidence="7" key="1">
    <citation type="submission" date="2023-06" db="EMBL/GenBank/DDBJ databases">
        <title>Genome-scale phylogeny and comparative genomics of the fungal order Sordariales.</title>
        <authorList>
            <consortium name="Lawrence Berkeley National Laboratory"/>
            <person name="Hensen N."/>
            <person name="Bonometti L."/>
            <person name="Westerberg I."/>
            <person name="Brannstrom I.O."/>
            <person name="Guillou S."/>
            <person name="Cros-Aarteil S."/>
            <person name="Calhoun S."/>
            <person name="Haridas S."/>
            <person name="Kuo A."/>
            <person name="Mondo S."/>
            <person name="Pangilinan J."/>
            <person name="Riley R."/>
            <person name="LaButti K."/>
            <person name="Andreopoulos B."/>
            <person name="Lipzen A."/>
            <person name="Chen C."/>
            <person name="Yanf M."/>
            <person name="Daum C."/>
            <person name="Ng V."/>
            <person name="Clum A."/>
            <person name="Steindorff A."/>
            <person name="Ohm R."/>
            <person name="Martin F."/>
            <person name="Silar P."/>
            <person name="Natvig D."/>
            <person name="Lalanne C."/>
            <person name="Gautier V."/>
            <person name="Ament-velasquez S.L."/>
            <person name="Kruys A."/>
            <person name="Hutchinson M.I."/>
            <person name="Powell A.J."/>
            <person name="Barry K."/>
            <person name="Miller A.N."/>
            <person name="Grigoriev I.V."/>
            <person name="Debuchy R."/>
            <person name="Gladieux P."/>
            <person name="Thoren M.H."/>
            <person name="Johannesson H."/>
        </authorList>
    </citation>
    <scope>NUCLEOTIDE SEQUENCE</scope>
    <source>
        <strain evidence="7">SMH3391-2</strain>
    </source>
</reference>
<dbReference type="GO" id="GO:0046872">
    <property type="term" value="F:metal ion binding"/>
    <property type="evidence" value="ECO:0007669"/>
    <property type="project" value="UniProtKB-KW"/>
</dbReference>
<dbReference type="InterPro" id="IPR004097">
    <property type="entry name" value="DHHA2"/>
</dbReference>
<dbReference type="InterPro" id="IPR038222">
    <property type="entry name" value="DHHA2_dom_sf"/>
</dbReference>
<dbReference type="AlphaFoldDB" id="A0AA40CFN7"/>
<keyword evidence="4" id="KW-0464">Manganese</keyword>
<dbReference type="GO" id="GO:0004309">
    <property type="term" value="F:exopolyphosphatase activity"/>
    <property type="evidence" value="ECO:0007669"/>
    <property type="project" value="TreeGrafter"/>
</dbReference>
<dbReference type="Pfam" id="PF02833">
    <property type="entry name" value="DHHA2"/>
    <property type="match status" value="1"/>
</dbReference>
<evidence type="ECO:0000259" key="6">
    <source>
        <dbReference type="SMART" id="SM01131"/>
    </source>
</evidence>
<protein>
    <recommendedName>
        <fullName evidence="6">DHHA2 domain-containing protein</fullName>
    </recommendedName>
</protein>
<dbReference type="InterPro" id="IPR001667">
    <property type="entry name" value="DDH_dom"/>
</dbReference>
<evidence type="ECO:0000313" key="8">
    <source>
        <dbReference type="Proteomes" id="UP001174934"/>
    </source>
</evidence>
<dbReference type="Gene3D" id="3.90.1640.10">
    <property type="entry name" value="inorganic pyrophosphatase (n-terminal core)"/>
    <property type="match status" value="1"/>
</dbReference>